<feature type="transmembrane region" description="Helical" evidence="5">
    <location>
        <begin position="216"/>
        <end position="236"/>
    </location>
</feature>
<dbReference type="PROSITE" id="PS51257">
    <property type="entry name" value="PROKAR_LIPOPROTEIN"/>
    <property type="match status" value="1"/>
</dbReference>
<feature type="transmembrane region" description="Helical" evidence="5">
    <location>
        <begin position="80"/>
        <end position="104"/>
    </location>
</feature>
<evidence type="ECO:0000256" key="5">
    <source>
        <dbReference type="SAM" id="Phobius"/>
    </source>
</evidence>
<evidence type="ECO:0000313" key="7">
    <source>
        <dbReference type="EMBL" id="GMR46946.1"/>
    </source>
</evidence>
<dbReference type="SUPFAM" id="SSF81321">
    <property type="entry name" value="Family A G protein-coupled receptor-like"/>
    <property type="match status" value="1"/>
</dbReference>
<comment type="subcellular location">
    <subcellularLocation>
        <location evidence="1">Membrane</location>
    </subcellularLocation>
</comment>
<dbReference type="Pfam" id="PF10328">
    <property type="entry name" value="7TM_GPCR_Srx"/>
    <property type="match status" value="1"/>
</dbReference>
<organism evidence="7 8">
    <name type="scientific">Pristionchus mayeri</name>
    <dbReference type="NCBI Taxonomy" id="1317129"/>
    <lineage>
        <taxon>Eukaryota</taxon>
        <taxon>Metazoa</taxon>
        <taxon>Ecdysozoa</taxon>
        <taxon>Nematoda</taxon>
        <taxon>Chromadorea</taxon>
        <taxon>Rhabditida</taxon>
        <taxon>Rhabditina</taxon>
        <taxon>Diplogasteromorpha</taxon>
        <taxon>Diplogasteroidea</taxon>
        <taxon>Neodiplogasteridae</taxon>
        <taxon>Pristionchus</taxon>
    </lineage>
</organism>
<name>A0AAN5CM60_9BILA</name>
<dbReference type="InterPro" id="IPR019430">
    <property type="entry name" value="7TM_GPCR_serpentine_rcpt_Srx"/>
</dbReference>
<evidence type="ECO:0000313" key="8">
    <source>
        <dbReference type="Proteomes" id="UP001328107"/>
    </source>
</evidence>
<evidence type="ECO:0000259" key="6">
    <source>
        <dbReference type="PROSITE" id="PS50262"/>
    </source>
</evidence>
<sequence length="281" mass="31927">MSKDYRTAGAILFPMAVVGLACNVTVVVFLKSMPSLNNSFGSLTLSQAIVDSVHQSLFAFYFAPTIFFRNKDMYDVSDHFGYIVLTAYQICCYSHLCISINRFLAVCAPITYRNLFSKNATRKIIVVYWILGIGHMTFMLKFVDCAIYLPFGTWIFTFKVTPACYYVMWYGDFLLNSISVVIVAVLDVGSIARLHCMSIKHIDSMSLQRRRAQKNLVYQASLQGILFITELLTYFLVSGHARNKWEAFALTSVSWCLVNGADGLIVLVCNRDFRKQIKKMM</sequence>
<keyword evidence="3 5" id="KW-1133">Transmembrane helix</keyword>
<dbReference type="GO" id="GO:0016020">
    <property type="term" value="C:membrane"/>
    <property type="evidence" value="ECO:0007669"/>
    <property type="project" value="UniProtKB-SubCell"/>
</dbReference>
<dbReference type="PANTHER" id="PTHR23017">
    <property type="entry name" value="SERPENTINE RECEPTOR, CLASS X"/>
    <property type="match status" value="1"/>
</dbReference>
<gene>
    <name evidence="7" type="ORF">PMAYCL1PPCAC_17141</name>
</gene>
<evidence type="ECO:0000256" key="1">
    <source>
        <dbReference type="ARBA" id="ARBA00004370"/>
    </source>
</evidence>
<evidence type="ECO:0000256" key="4">
    <source>
        <dbReference type="ARBA" id="ARBA00023136"/>
    </source>
</evidence>
<dbReference type="PROSITE" id="PS50262">
    <property type="entry name" value="G_PROTEIN_RECEP_F1_2"/>
    <property type="match status" value="1"/>
</dbReference>
<dbReference type="InterPro" id="IPR017452">
    <property type="entry name" value="GPCR_Rhodpsn_7TM"/>
</dbReference>
<feature type="transmembrane region" description="Helical" evidence="5">
    <location>
        <begin position="248"/>
        <end position="270"/>
    </location>
</feature>
<dbReference type="AlphaFoldDB" id="A0AAN5CM60"/>
<keyword evidence="8" id="KW-1185">Reference proteome</keyword>
<feature type="transmembrane region" description="Helical" evidence="5">
    <location>
        <begin position="174"/>
        <end position="195"/>
    </location>
</feature>
<keyword evidence="2 5" id="KW-0812">Transmembrane</keyword>
<feature type="transmembrane region" description="Helical" evidence="5">
    <location>
        <begin position="7"/>
        <end position="29"/>
    </location>
</feature>
<dbReference type="CDD" id="cd00637">
    <property type="entry name" value="7tm_classA_rhodopsin-like"/>
    <property type="match status" value="1"/>
</dbReference>
<evidence type="ECO:0000256" key="2">
    <source>
        <dbReference type="ARBA" id="ARBA00022692"/>
    </source>
</evidence>
<dbReference type="EMBL" id="BTRK01000004">
    <property type="protein sequence ID" value="GMR46946.1"/>
    <property type="molecule type" value="Genomic_DNA"/>
</dbReference>
<accession>A0AAN5CM60</accession>
<dbReference type="Proteomes" id="UP001328107">
    <property type="component" value="Unassembled WGS sequence"/>
</dbReference>
<keyword evidence="4 5" id="KW-0472">Membrane</keyword>
<dbReference type="Gene3D" id="1.20.1070.10">
    <property type="entry name" value="Rhodopsin 7-helix transmembrane proteins"/>
    <property type="match status" value="1"/>
</dbReference>
<feature type="non-terminal residue" evidence="7">
    <location>
        <position position="281"/>
    </location>
</feature>
<protein>
    <recommendedName>
        <fullName evidence="6">G-protein coupled receptors family 1 profile domain-containing protein</fullName>
    </recommendedName>
</protein>
<proteinExistence type="predicted"/>
<feature type="transmembrane region" description="Helical" evidence="5">
    <location>
        <begin position="124"/>
        <end position="140"/>
    </location>
</feature>
<evidence type="ECO:0000256" key="3">
    <source>
        <dbReference type="ARBA" id="ARBA00022989"/>
    </source>
</evidence>
<reference evidence="8" key="1">
    <citation type="submission" date="2022-10" db="EMBL/GenBank/DDBJ databases">
        <title>Genome assembly of Pristionchus species.</title>
        <authorList>
            <person name="Yoshida K."/>
            <person name="Sommer R.J."/>
        </authorList>
    </citation>
    <scope>NUCLEOTIDE SEQUENCE [LARGE SCALE GENOMIC DNA]</scope>
    <source>
        <strain evidence="8">RS5460</strain>
    </source>
</reference>
<comment type="caution">
    <text evidence="7">The sequence shown here is derived from an EMBL/GenBank/DDBJ whole genome shotgun (WGS) entry which is preliminary data.</text>
</comment>
<dbReference type="PANTHER" id="PTHR23017:SF44">
    <property type="entry name" value="G-PROTEIN COUPLED RECEPTORS FAMILY 1 PROFILE DOMAIN-CONTAINING PROTEIN"/>
    <property type="match status" value="1"/>
</dbReference>
<feature type="domain" description="G-protein coupled receptors family 1 profile" evidence="6">
    <location>
        <begin position="22"/>
        <end position="133"/>
    </location>
</feature>